<dbReference type="AlphaFoldDB" id="A0A8J1Y0G8"/>
<dbReference type="EMBL" id="CAIIXF020000009">
    <property type="protein sequence ID" value="CAH1795443.1"/>
    <property type="molecule type" value="Genomic_DNA"/>
</dbReference>
<organism evidence="1 2">
    <name type="scientific">Owenia fusiformis</name>
    <name type="common">Polychaete worm</name>
    <dbReference type="NCBI Taxonomy" id="6347"/>
    <lineage>
        <taxon>Eukaryota</taxon>
        <taxon>Metazoa</taxon>
        <taxon>Spiralia</taxon>
        <taxon>Lophotrochozoa</taxon>
        <taxon>Annelida</taxon>
        <taxon>Polychaeta</taxon>
        <taxon>Sedentaria</taxon>
        <taxon>Canalipalpata</taxon>
        <taxon>Sabellida</taxon>
        <taxon>Oweniida</taxon>
        <taxon>Oweniidae</taxon>
        <taxon>Owenia</taxon>
    </lineage>
</organism>
<protein>
    <submittedName>
        <fullName evidence="1">Uncharacterized protein</fullName>
    </submittedName>
</protein>
<gene>
    <name evidence="1" type="ORF">OFUS_LOCUS19980</name>
</gene>
<reference evidence="1" key="1">
    <citation type="submission" date="2022-03" db="EMBL/GenBank/DDBJ databases">
        <authorList>
            <person name="Martin C."/>
        </authorList>
    </citation>
    <scope>NUCLEOTIDE SEQUENCE</scope>
</reference>
<comment type="caution">
    <text evidence="1">The sequence shown here is derived from an EMBL/GenBank/DDBJ whole genome shotgun (WGS) entry which is preliminary data.</text>
</comment>
<name>A0A8J1Y0G8_OWEFU</name>
<keyword evidence="2" id="KW-1185">Reference proteome</keyword>
<dbReference type="Proteomes" id="UP000749559">
    <property type="component" value="Unassembled WGS sequence"/>
</dbReference>
<proteinExistence type="predicted"/>
<sequence>MGCATGKYQIRPQDNISHLRISIKTTTSIESVYSPAKLLSELIHPRTMFSHPDFTHEPAWDGKTCNMYSRLSPRQDVPFWRPPRMSQDIEFFPRSNRHPQTAYNIQAQKQSTAYSPRTGLQKRPPRMSQDIEIFPSSKRHPQTAYNIQAQKQSTAYSPRTGLQKHTPLRRAPKCQINTVYHLQNPTSQILMMNHTIASTRTRRTAMHSVSNNFSLPSVEINESLQQISTNS</sequence>
<evidence type="ECO:0000313" key="2">
    <source>
        <dbReference type="Proteomes" id="UP000749559"/>
    </source>
</evidence>
<accession>A0A8J1Y0G8</accession>
<evidence type="ECO:0000313" key="1">
    <source>
        <dbReference type="EMBL" id="CAH1795443.1"/>
    </source>
</evidence>